<evidence type="ECO:0000256" key="10">
    <source>
        <dbReference type="RuleBase" id="RU004320"/>
    </source>
</evidence>
<dbReference type="SUPFAM" id="SSF53178">
    <property type="entry name" value="Peptidyl-tRNA hydrolase-like"/>
    <property type="match status" value="1"/>
</dbReference>
<comment type="function">
    <text evidence="8">Catalyzes the release of premature peptidyl moieties from peptidyl-tRNA molecules trapped in stalled 50S ribosomal subunits, and thus maintains levels of free tRNAs and 50S ribosomes.</text>
</comment>
<dbReference type="AlphaFoldDB" id="D1NS45"/>
<evidence type="ECO:0000256" key="4">
    <source>
        <dbReference type="ARBA" id="ARBA00022884"/>
    </source>
</evidence>
<dbReference type="STRING" id="561180.BIFGAL_02599"/>
<feature type="binding site" evidence="8">
    <location>
        <position position="80"/>
    </location>
    <ligand>
        <name>tRNA</name>
        <dbReference type="ChEBI" id="CHEBI:17843"/>
    </ligand>
</feature>
<feature type="site" description="Stabilizes the basic form of H active site to accept a proton" evidence="8">
    <location>
        <position position="105"/>
    </location>
</feature>
<keyword evidence="4 8" id="KW-0694">RNA-binding</keyword>
<dbReference type="EMBL" id="ABXB03000001">
    <property type="protein sequence ID" value="EFA23497.1"/>
    <property type="molecule type" value="Genomic_DNA"/>
</dbReference>
<dbReference type="InterPro" id="IPR036416">
    <property type="entry name" value="Pept_tRNA_hydro_sf"/>
</dbReference>
<comment type="subunit">
    <text evidence="8">Monomer.</text>
</comment>
<evidence type="ECO:0000256" key="3">
    <source>
        <dbReference type="ARBA" id="ARBA00022801"/>
    </source>
</evidence>
<evidence type="ECO:0000256" key="2">
    <source>
        <dbReference type="ARBA" id="ARBA00022555"/>
    </source>
</evidence>
<dbReference type="PROSITE" id="PS01195">
    <property type="entry name" value="PEPT_TRNA_HYDROL_1"/>
    <property type="match status" value="1"/>
</dbReference>
<organism evidence="11 12">
    <name type="scientific">Bifidobacterium gallicum DSM 20093 = LMG 11596</name>
    <dbReference type="NCBI Taxonomy" id="561180"/>
    <lineage>
        <taxon>Bacteria</taxon>
        <taxon>Bacillati</taxon>
        <taxon>Actinomycetota</taxon>
        <taxon>Actinomycetes</taxon>
        <taxon>Bifidobacteriales</taxon>
        <taxon>Bifidobacteriaceae</taxon>
        <taxon>Bifidobacterium</taxon>
    </lineage>
</organism>
<evidence type="ECO:0000313" key="11">
    <source>
        <dbReference type="EMBL" id="EFA23497.1"/>
    </source>
</evidence>
<dbReference type="GO" id="GO:0005737">
    <property type="term" value="C:cytoplasm"/>
    <property type="evidence" value="ECO:0007669"/>
    <property type="project" value="UniProtKB-SubCell"/>
</dbReference>
<dbReference type="eggNOG" id="COG0193">
    <property type="taxonomic scope" value="Bacteria"/>
</dbReference>
<dbReference type="FunFam" id="3.40.50.1470:FF:000001">
    <property type="entry name" value="Peptidyl-tRNA hydrolase"/>
    <property type="match status" value="1"/>
</dbReference>
<comment type="caution">
    <text evidence="11">The sequence shown here is derived from an EMBL/GenBank/DDBJ whole genome shotgun (WGS) entry which is preliminary data.</text>
</comment>
<dbReference type="GO" id="GO:0004045">
    <property type="term" value="F:peptidyl-tRNA hydrolase activity"/>
    <property type="evidence" value="ECO:0007669"/>
    <property type="project" value="UniProtKB-UniRule"/>
</dbReference>
<dbReference type="Gene3D" id="3.40.50.1470">
    <property type="entry name" value="Peptidyl-tRNA hydrolase"/>
    <property type="match status" value="1"/>
</dbReference>
<evidence type="ECO:0000256" key="6">
    <source>
        <dbReference type="ARBA" id="ARBA00048707"/>
    </source>
</evidence>
<dbReference type="PANTHER" id="PTHR17224">
    <property type="entry name" value="PEPTIDYL-TRNA HYDROLASE"/>
    <property type="match status" value="1"/>
</dbReference>
<comment type="function">
    <text evidence="8">Hydrolyzes ribosome-free peptidyl-tRNAs (with 1 or more amino acids incorporated), which drop off the ribosome during protein synthesis, or as a result of ribosome stalling.</text>
</comment>
<dbReference type="GO" id="GO:0072344">
    <property type="term" value="P:rescue of stalled ribosome"/>
    <property type="evidence" value="ECO:0007669"/>
    <property type="project" value="UniProtKB-UniRule"/>
</dbReference>
<keyword evidence="3 8" id="KW-0378">Hydrolase</keyword>
<keyword evidence="8" id="KW-0963">Cytoplasm</keyword>
<comment type="similarity">
    <text evidence="5 8 10">Belongs to the PTH family.</text>
</comment>
<dbReference type="CDD" id="cd00462">
    <property type="entry name" value="PTH"/>
    <property type="match status" value="1"/>
</dbReference>
<comment type="subcellular location">
    <subcellularLocation>
        <location evidence="8">Cytoplasm</location>
    </subcellularLocation>
</comment>
<comment type="catalytic activity">
    <reaction evidence="6 8 9">
        <text>an N-acyl-L-alpha-aminoacyl-tRNA + H2O = an N-acyl-L-amino acid + a tRNA + H(+)</text>
        <dbReference type="Rhea" id="RHEA:54448"/>
        <dbReference type="Rhea" id="RHEA-COMP:10123"/>
        <dbReference type="Rhea" id="RHEA-COMP:13883"/>
        <dbReference type="ChEBI" id="CHEBI:15377"/>
        <dbReference type="ChEBI" id="CHEBI:15378"/>
        <dbReference type="ChEBI" id="CHEBI:59874"/>
        <dbReference type="ChEBI" id="CHEBI:78442"/>
        <dbReference type="ChEBI" id="CHEBI:138191"/>
        <dbReference type="EC" id="3.1.1.29"/>
    </reaction>
</comment>
<evidence type="ECO:0000256" key="7">
    <source>
        <dbReference type="ARBA" id="ARBA00050038"/>
    </source>
</evidence>
<accession>D1NS45</accession>
<feature type="site" description="Discriminates between blocked and unblocked aminoacyl-tRNA" evidence="8">
    <location>
        <position position="19"/>
    </location>
</feature>
<dbReference type="PROSITE" id="PS01196">
    <property type="entry name" value="PEPT_TRNA_HYDROL_2"/>
    <property type="match status" value="1"/>
</dbReference>
<feature type="binding site" evidence="8">
    <location>
        <position position="126"/>
    </location>
    <ligand>
        <name>tRNA</name>
        <dbReference type="ChEBI" id="CHEBI:17843"/>
    </ligand>
</feature>
<evidence type="ECO:0000313" key="12">
    <source>
        <dbReference type="Proteomes" id="UP000003656"/>
    </source>
</evidence>
<protein>
    <recommendedName>
        <fullName evidence="7 8">Peptidyl-tRNA hydrolase</fullName>
        <shortName evidence="8">Pth</shortName>
        <ecNumber evidence="1 8">3.1.1.29</ecNumber>
    </recommendedName>
</protein>
<dbReference type="EC" id="3.1.1.29" evidence="1 8"/>
<feature type="active site" description="Proton acceptor" evidence="8">
    <location>
        <position position="29"/>
    </location>
</feature>
<feature type="binding site" evidence="8">
    <location>
        <position position="78"/>
    </location>
    <ligand>
        <name>tRNA</name>
        <dbReference type="ChEBI" id="CHEBI:17843"/>
    </ligand>
</feature>
<feature type="binding site" evidence="8">
    <location>
        <position position="24"/>
    </location>
    <ligand>
        <name>tRNA</name>
        <dbReference type="ChEBI" id="CHEBI:17843"/>
    </ligand>
</feature>
<dbReference type="Pfam" id="PF01195">
    <property type="entry name" value="Pept_tRNA_hydro"/>
    <property type="match status" value="1"/>
</dbReference>
<dbReference type="InterPro" id="IPR018171">
    <property type="entry name" value="Pept_tRNA_hydro_CS"/>
</dbReference>
<dbReference type="HAMAP" id="MF_00083">
    <property type="entry name" value="Pept_tRNA_hydro_bact"/>
    <property type="match status" value="1"/>
</dbReference>
<evidence type="ECO:0000256" key="5">
    <source>
        <dbReference type="ARBA" id="ARBA00038063"/>
    </source>
</evidence>
<evidence type="ECO:0000256" key="1">
    <source>
        <dbReference type="ARBA" id="ARBA00013260"/>
    </source>
</evidence>
<evidence type="ECO:0000256" key="8">
    <source>
        <dbReference type="HAMAP-Rule" id="MF_00083"/>
    </source>
</evidence>
<sequence>MAERTGMAAEFWLIVGLGNKGVRYEGTRHNMGFMVANELAARWQVKFSNFKGLAELGQGTMNLQGQTHKFLLAKPLTYMNNSGQAVESIAKYYHVKPDHIIVIHDDMDLEFGRIKLKSGGSAGGHNGIKSIDACLHTPDYARVRMGTGHSSRAGDAHSNSIDFVLGKFNAAQRKELPDFLADGADAAETIMFNGLQKAQDKYNAR</sequence>
<dbReference type="GO" id="GO:0000049">
    <property type="term" value="F:tRNA binding"/>
    <property type="evidence" value="ECO:0007669"/>
    <property type="project" value="UniProtKB-UniRule"/>
</dbReference>
<gene>
    <name evidence="8 11" type="primary">pth</name>
    <name evidence="11" type="ORF">BIFGAL_02599</name>
</gene>
<dbReference type="InterPro" id="IPR001328">
    <property type="entry name" value="Pept_tRNA_hydro"/>
</dbReference>
<dbReference type="GO" id="GO:0006515">
    <property type="term" value="P:protein quality control for misfolded or incompletely synthesized proteins"/>
    <property type="evidence" value="ECO:0007669"/>
    <property type="project" value="UniProtKB-UniRule"/>
</dbReference>
<keyword evidence="2 8" id="KW-0820">tRNA-binding</keyword>
<proteinExistence type="inferred from homology"/>
<evidence type="ECO:0000256" key="9">
    <source>
        <dbReference type="RuleBase" id="RU000673"/>
    </source>
</evidence>
<reference evidence="11 12" key="1">
    <citation type="submission" date="2009-11" db="EMBL/GenBank/DDBJ databases">
        <authorList>
            <person name="Weinstock G."/>
            <person name="Sodergren E."/>
            <person name="Clifton S."/>
            <person name="Fulton L."/>
            <person name="Fulton B."/>
            <person name="Courtney L."/>
            <person name="Fronick C."/>
            <person name="Harrison M."/>
            <person name="Strong C."/>
            <person name="Farmer C."/>
            <person name="Delahaunty K."/>
            <person name="Markovic C."/>
            <person name="Hall O."/>
            <person name="Minx P."/>
            <person name="Tomlinson C."/>
            <person name="Mitreva M."/>
            <person name="Nelson J."/>
            <person name="Hou S."/>
            <person name="Wollam A."/>
            <person name="Pepin K.H."/>
            <person name="Johnson M."/>
            <person name="Bhonagiri V."/>
            <person name="Nash W.E."/>
            <person name="Warren W."/>
            <person name="Chinwalla A."/>
            <person name="Mardis E.R."/>
            <person name="Wilson R.K."/>
        </authorList>
    </citation>
    <scope>NUCLEOTIDE SEQUENCE [LARGE SCALE GENOMIC DNA]</scope>
    <source>
        <strain evidence="11 12">DSM 20093</strain>
    </source>
</reference>
<name>D1NS45_9BIFI</name>
<dbReference type="NCBIfam" id="TIGR00447">
    <property type="entry name" value="pth"/>
    <property type="match status" value="1"/>
</dbReference>
<dbReference type="PANTHER" id="PTHR17224:SF1">
    <property type="entry name" value="PEPTIDYL-TRNA HYDROLASE"/>
    <property type="match status" value="1"/>
</dbReference>
<dbReference type="Proteomes" id="UP000003656">
    <property type="component" value="Unassembled WGS sequence"/>
</dbReference>